<evidence type="ECO:0000313" key="2">
    <source>
        <dbReference type="Proteomes" id="UP000477911"/>
    </source>
</evidence>
<gene>
    <name evidence="1" type="ORF">GR170_10695</name>
</gene>
<dbReference type="EMBL" id="WUMU01000012">
    <property type="protein sequence ID" value="MXN18305.1"/>
    <property type="molecule type" value="Genomic_DNA"/>
</dbReference>
<dbReference type="InterPro" id="IPR038444">
    <property type="entry name" value="DUF465_sf"/>
</dbReference>
<dbReference type="Pfam" id="PF04325">
    <property type="entry name" value="DUF465"/>
    <property type="match status" value="1"/>
</dbReference>
<dbReference type="Gene3D" id="6.10.280.50">
    <property type="match status" value="1"/>
</dbReference>
<proteinExistence type="predicted"/>
<dbReference type="InterPro" id="IPR007420">
    <property type="entry name" value="DUF465"/>
</dbReference>
<keyword evidence="2" id="KW-1185">Reference proteome</keyword>
<dbReference type="AlphaFoldDB" id="A0A6L7G2J0"/>
<evidence type="ECO:0000313" key="1">
    <source>
        <dbReference type="EMBL" id="MXN18305.1"/>
    </source>
</evidence>
<accession>A0A6L7G2J0</accession>
<organism evidence="1 2">
    <name type="scientific">Pseudooceanicola albus</name>
    <dbReference type="NCBI Taxonomy" id="2692189"/>
    <lineage>
        <taxon>Bacteria</taxon>
        <taxon>Pseudomonadati</taxon>
        <taxon>Pseudomonadota</taxon>
        <taxon>Alphaproteobacteria</taxon>
        <taxon>Rhodobacterales</taxon>
        <taxon>Paracoccaceae</taxon>
        <taxon>Pseudooceanicola</taxon>
    </lineage>
</organism>
<name>A0A6L7G2J0_9RHOB</name>
<dbReference type="Proteomes" id="UP000477911">
    <property type="component" value="Unassembled WGS sequence"/>
</dbReference>
<comment type="caution">
    <text evidence="1">The sequence shown here is derived from an EMBL/GenBank/DDBJ whole genome shotgun (WGS) entry which is preliminary data.</text>
</comment>
<protein>
    <submittedName>
        <fullName evidence="1">DUF465 domain-containing protein</fullName>
    </submittedName>
</protein>
<sequence length="83" mass="9505">MAHRPHALVDDFPAHGEAIAALKAQDPHFLRMAEEYDALNDRIHRWECNIEPMEDLAMIEARKQRASLKDRIWAGISALQLTS</sequence>
<reference evidence="1 2" key="1">
    <citation type="submission" date="2019-12" db="EMBL/GenBank/DDBJ databases">
        <authorList>
            <person name="Li M."/>
        </authorList>
    </citation>
    <scope>NUCLEOTIDE SEQUENCE [LARGE SCALE GENOMIC DNA]</scope>
    <source>
        <strain evidence="1 2">GBMRC 2024</strain>
    </source>
</reference>
<dbReference type="RefSeq" id="WP_160894440.1">
    <property type="nucleotide sequence ID" value="NZ_WUMU01000012.1"/>
</dbReference>